<evidence type="ECO:0000256" key="5">
    <source>
        <dbReference type="SAM" id="MobiDB-lite"/>
    </source>
</evidence>
<dbReference type="SUPFAM" id="SSF49401">
    <property type="entry name" value="Bacterial adhesins"/>
    <property type="match status" value="1"/>
</dbReference>
<keyword evidence="3 6" id="KW-0732">Signal</keyword>
<proteinExistence type="inferred from homology"/>
<feature type="signal peptide" evidence="6">
    <location>
        <begin position="1"/>
        <end position="23"/>
    </location>
</feature>
<evidence type="ECO:0000256" key="4">
    <source>
        <dbReference type="ARBA" id="ARBA00023263"/>
    </source>
</evidence>
<dbReference type="GO" id="GO:0043709">
    <property type="term" value="P:cell adhesion involved in single-species biofilm formation"/>
    <property type="evidence" value="ECO:0007669"/>
    <property type="project" value="TreeGrafter"/>
</dbReference>
<keyword evidence="4" id="KW-0281">Fimbrium</keyword>
<evidence type="ECO:0000259" key="7">
    <source>
        <dbReference type="Pfam" id="PF00419"/>
    </source>
</evidence>
<dbReference type="Pfam" id="PF00419">
    <property type="entry name" value="Fimbrial"/>
    <property type="match status" value="1"/>
</dbReference>
<dbReference type="EMBL" id="VHJA01000037">
    <property type="protein sequence ID" value="TPV45540.1"/>
    <property type="molecule type" value="Genomic_DNA"/>
</dbReference>
<reference evidence="8 9" key="1">
    <citation type="submission" date="2019-06" db="EMBL/GenBank/DDBJ databases">
        <title>Taxogenomics and systematics of the genus Pantoea.</title>
        <authorList>
            <person name="Tambong J.T."/>
        </authorList>
    </citation>
    <scope>NUCLEOTIDE SEQUENCE [LARGE SCALE GENOMIC DNA]</scope>
    <source>
        <strain evidence="8 9">LMG 24200</strain>
    </source>
</reference>
<feature type="chain" id="PRO_5022819504" evidence="6">
    <location>
        <begin position="24"/>
        <end position="208"/>
    </location>
</feature>
<protein>
    <submittedName>
        <fullName evidence="8">Type 1 fimbrial protein</fullName>
    </submittedName>
</protein>
<comment type="subcellular location">
    <subcellularLocation>
        <location evidence="1">Fimbrium</location>
    </subcellularLocation>
</comment>
<gene>
    <name evidence="8" type="ORF">FJW01_04570</name>
</gene>
<dbReference type="PANTHER" id="PTHR33420:SF3">
    <property type="entry name" value="FIMBRIAL SUBUNIT ELFA"/>
    <property type="match status" value="1"/>
</dbReference>
<sequence>MNIRKRILPVALAGLMVSASALATGTAPADGPSPINPNPGTSAGTQGAGGQVNFTGEITDVSCDVSTTSINVDLGKWAKSYFASRTETTQTPFTISVKNCPETVKSVAVLFDGEKDKGDSTLLKLTSGEGTASGVGIKLYNADRKTAIPVGTVSSAVKIAHDSLSGTGTPAAGASADLTFFANYKSDGASEIKIGKADSVSNFVMVYN</sequence>
<dbReference type="Gene3D" id="2.60.40.1090">
    <property type="entry name" value="Fimbrial-type adhesion domain"/>
    <property type="match status" value="1"/>
</dbReference>
<dbReference type="InterPro" id="IPR050263">
    <property type="entry name" value="Bact_Fimbrial_Adh_Pro"/>
</dbReference>
<dbReference type="InterPro" id="IPR000259">
    <property type="entry name" value="Adhesion_dom_fimbrial"/>
</dbReference>
<feature type="region of interest" description="Disordered" evidence="5">
    <location>
        <begin position="26"/>
        <end position="46"/>
    </location>
</feature>
<accession>A0A506QMG7</accession>
<dbReference type="GO" id="GO:0009289">
    <property type="term" value="C:pilus"/>
    <property type="evidence" value="ECO:0007669"/>
    <property type="project" value="UniProtKB-SubCell"/>
</dbReference>
<keyword evidence="9" id="KW-1185">Reference proteome</keyword>
<comment type="caution">
    <text evidence="8">The sequence shown here is derived from an EMBL/GenBank/DDBJ whole genome shotgun (WGS) entry which is preliminary data.</text>
</comment>
<evidence type="ECO:0000256" key="3">
    <source>
        <dbReference type="ARBA" id="ARBA00022729"/>
    </source>
</evidence>
<organism evidence="8 9">
    <name type="scientific">Pantoea deleyi</name>
    <dbReference type="NCBI Taxonomy" id="470932"/>
    <lineage>
        <taxon>Bacteria</taxon>
        <taxon>Pseudomonadati</taxon>
        <taxon>Pseudomonadota</taxon>
        <taxon>Gammaproteobacteria</taxon>
        <taxon>Enterobacterales</taxon>
        <taxon>Erwiniaceae</taxon>
        <taxon>Pantoea</taxon>
    </lineage>
</organism>
<evidence type="ECO:0000256" key="6">
    <source>
        <dbReference type="SAM" id="SignalP"/>
    </source>
</evidence>
<name>A0A506QMG7_9GAMM</name>
<dbReference type="PANTHER" id="PTHR33420">
    <property type="entry name" value="FIMBRIAL SUBUNIT ELFA-RELATED"/>
    <property type="match status" value="1"/>
</dbReference>
<dbReference type="InterPro" id="IPR036937">
    <property type="entry name" value="Adhesion_dom_fimbrial_sf"/>
</dbReference>
<evidence type="ECO:0000313" key="8">
    <source>
        <dbReference type="EMBL" id="TPV45540.1"/>
    </source>
</evidence>
<dbReference type="Proteomes" id="UP000317747">
    <property type="component" value="Unassembled WGS sequence"/>
</dbReference>
<dbReference type="AlphaFoldDB" id="A0A506QMG7"/>
<feature type="domain" description="Fimbrial-type adhesion" evidence="7">
    <location>
        <begin position="53"/>
        <end position="207"/>
    </location>
</feature>
<evidence type="ECO:0000313" key="9">
    <source>
        <dbReference type="Proteomes" id="UP000317747"/>
    </source>
</evidence>
<dbReference type="OrthoDB" id="6466381at2"/>
<evidence type="ECO:0000256" key="1">
    <source>
        <dbReference type="ARBA" id="ARBA00004561"/>
    </source>
</evidence>
<dbReference type="RefSeq" id="WP_128086586.1">
    <property type="nucleotide sequence ID" value="NZ_CP071407.1"/>
</dbReference>
<dbReference type="InterPro" id="IPR008966">
    <property type="entry name" value="Adhesion_dom_sf"/>
</dbReference>
<comment type="similarity">
    <text evidence="2">Belongs to the fimbrial protein family.</text>
</comment>
<evidence type="ECO:0000256" key="2">
    <source>
        <dbReference type="ARBA" id="ARBA00006671"/>
    </source>
</evidence>